<dbReference type="EMBL" id="JAHRHJ020000003">
    <property type="protein sequence ID" value="KAH9321341.1"/>
    <property type="molecule type" value="Genomic_DNA"/>
</dbReference>
<protein>
    <submittedName>
        <fullName evidence="1">Uncharacterized protein</fullName>
    </submittedName>
</protein>
<evidence type="ECO:0000313" key="1">
    <source>
        <dbReference type="EMBL" id="KAH9321341.1"/>
    </source>
</evidence>
<feature type="non-terminal residue" evidence="1">
    <location>
        <position position="1"/>
    </location>
</feature>
<dbReference type="PANTHER" id="PTHR38542:SF2">
    <property type="entry name" value="REPLICATION FACTOR A C-TERMINAL DOMAIN-CONTAINING PROTEIN"/>
    <property type="match status" value="1"/>
</dbReference>
<dbReference type="OMA" id="CASNCIL"/>
<dbReference type="AlphaFoldDB" id="A0AA38GDL7"/>
<reference evidence="1 2" key="1">
    <citation type="journal article" date="2021" name="Nat. Plants">
        <title>The Taxus genome provides insights into paclitaxel biosynthesis.</title>
        <authorList>
            <person name="Xiong X."/>
            <person name="Gou J."/>
            <person name="Liao Q."/>
            <person name="Li Y."/>
            <person name="Zhou Q."/>
            <person name="Bi G."/>
            <person name="Li C."/>
            <person name="Du R."/>
            <person name="Wang X."/>
            <person name="Sun T."/>
            <person name="Guo L."/>
            <person name="Liang H."/>
            <person name="Lu P."/>
            <person name="Wu Y."/>
            <person name="Zhang Z."/>
            <person name="Ro D.K."/>
            <person name="Shang Y."/>
            <person name="Huang S."/>
            <person name="Yan J."/>
        </authorList>
    </citation>
    <scope>NUCLEOTIDE SEQUENCE [LARGE SCALE GENOMIC DNA]</scope>
    <source>
        <strain evidence="1">Ta-2019</strain>
    </source>
</reference>
<dbReference type="Proteomes" id="UP000824469">
    <property type="component" value="Unassembled WGS sequence"/>
</dbReference>
<gene>
    <name evidence="1" type="ORF">KI387_015980</name>
</gene>
<name>A0AA38GDL7_TAXCH</name>
<dbReference type="PANTHER" id="PTHR38542">
    <property type="entry name" value="OS04G0450500 PROTEIN"/>
    <property type="match status" value="1"/>
</dbReference>
<evidence type="ECO:0000313" key="2">
    <source>
        <dbReference type="Proteomes" id="UP000824469"/>
    </source>
</evidence>
<organism evidence="1 2">
    <name type="scientific">Taxus chinensis</name>
    <name type="common">Chinese yew</name>
    <name type="synonym">Taxus wallichiana var. chinensis</name>
    <dbReference type="NCBI Taxonomy" id="29808"/>
    <lineage>
        <taxon>Eukaryota</taxon>
        <taxon>Viridiplantae</taxon>
        <taxon>Streptophyta</taxon>
        <taxon>Embryophyta</taxon>
        <taxon>Tracheophyta</taxon>
        <taxon>Spermatophyta</taxon>
        <taxon>Pinopsida</taxon>
        <taxon>Pinidae</taxon>
        <taxon>Conifers II</taxon>
        <taxon>Cupressales</taxon>
        <taxon>Taxaceae</taxon>
        <taxon>Taxus</taxon>
    </lineage>
</organism>
<proteinExistence type="predicted"/>
<keyword evidence="2" id="KW-1185">Reference proteome</keyword>
<sequence length="410" mass="46562">VKITKFRDVTTATTIQHSSLSILFQARELISNHGTDDAIERAQVGIAMKKKMKVVIAWAQHTQSTFLSYLDAMREYNKRPHGADANQPPYKNWICSEKKKLRHCSSIAEVVFLKELCLVRFFAKIGEICLQHNARKSDTIIPVENWIFVSKIFLGQTDVNLAKAFICKGCKNCGCPMEEENGSASDVNQMALPLYCENNANHIHCIGWIYRPFLVSAWNLSPFNCFNLCFKCASNCILSFSCMTLFMQQLHVWDQSANIPVLVKNPTAQLLLGNIQAESVFQSLEAFHFPNIDKITEAAASDTNTSPDREDSHHYSRNMAGFKRDDESITTRDLYLEDIQASKRVHQGLEGNQSANMIDFANIFLILLRTLLRKDENSPFEFQILVHPDASKETRSCLFELVSFKMLGED</sequence>
<comment type="caution">
    <text evidence="1">The sequence shown here is derived from an EMBL/GenBank/DDBJ whole genome shotgun (WGS) entry which is preliminary data.</text>
</comment>
<accession>A0AA38GDL7</accession>